<dbReference type="AlphaFoldDB" id="A0A7I9YW24"/>
<dbReference type="RefSeq" id="WP_163717686.1">
    <property type="nucleotide sequence ID" value="NZ_BLKZ01000001.1"/>
</dbReference>
<dbReference type="PANTHER" id="PTHR11361:SF34">
    <property type="entry name" value="DNA MISMATCH REPAIR PROTEIN MSH1, MITOCHONDRIAL"/>
    <property type="match status" value="1"/>
</dbReference>
<dbReference type="Proteomes" id="UP000465360">
    <property type="component" value="Unassembled WGS sequence"/>
</dbReference>
<dbReference type="PANTHER" id="PTHR11361">
    <property type="entry name" value="DNA MISMATCH REPAIR PROTEIN MUTS FAMILY MEMBER"/>
    <property type="match status" value="1"/>
</dbReference>
<evidence type="ECO:0000256" key="3">
    <source>
        <dbReference type="ARBA" id="ARBA00023125"/>
    </source>
</evidence>
<evidence type="ECO:0000256" key="1">
    <source>
        <dbReference type="ARBA" id="ARBA00022741"/>
    </source>
</evidence>
<keyword evidence="2" id="KW-0067">ATP-binding</keyword>
<comment type="caution">
    <text evidence="5">The sequence shown here is derived from an EMBL/GenBank/DDBJ whole genome shotgun (WGS) entry which is preliminary data.</text>
</comment>
<keyword evidence="6" id="KW-1185">Reference proteome</keyword>
<name>A0A7I9YW24_MYCBU</name>
<dbReference type="InterPro" id="IPR027417">
    <property type="entry name" value="P-loop_NTPase"/>
</dbReference>
<dbReference type="Gene3D" id="3.40.50.300">
    <property type="entry name" value="P-loop containing nucleotide triphosphate hydrolases"/>
    <property type="match status" value="1"/>
</dbReference>
<reference evidence="5 6" key="1">
    <citation type="journal article" date="2019" name="Emerg. Microbes Infect.">
        <title>Comprehensive subspecies identification of 175 nontuberculous mycobacteria species based on 7547 genomic profiles.</title>
        <authorList>
            <person name="Matsumoto Y."/>
            <person name="Kinjo T."/>
            <person name="Motooka D."/>
            <person name="Nabeya D."/>
            <person name="Jung N."/>
            <person name="Uechi K."/>
            <person name="Horii T."/>
            <person name="Iida T."/>
            <person name="Fujita J."/>
            <person name="Nakamura S."/>
        </authorList>
    </citation>
    <scope>NUCLEOTIDE SEQUENCE [LARGE SCALE GENOMIC DNA]</scope>
    <source>
        <strain evidence="5 6">JCM 30725</strain>
    </source>
</reference>
<dbReference type="InterPro" id="IPR045076">
    <property type="entry name" value="MutS"/>
</dbReference>
<keyword evidence="3" id="KW-0238">DNA-binding</keyword>
<gene>
    <name evidence="5" type="ORF">MBOU_49420</name>
</gene>
<evidence type="ECO:0000313" key="6">
    <source>
        <dbReference type="Proteomes" id="UP000465360"/>
    </source>
</evidence>
<dbReference type="Pfam" id="PF00488">
    <property type="entry name" value="MutS_V"/>
    <property type="match status" value="1"/>
</dbReference>
<dbReference type="InterPro" id="IPR000432">
    <property type="entry name" value="DNA_mismatch_repair_MutS_C"/>
</dbReference>
<dbReference type="SMART" id="SM00534">
    <property type="entry name" value="MUTSac"/>
    <property type="match status" value="1"/>
</dbReference>
<dbReference type="GO" id="GO:0006298">
    <property type="term" value="P:mismatch repair"/>
    <property type="evidence" value="ECO:0007669"/>
    <property type="project" value="InterPro"/>
</dbReference>
<keyword evidence="1" id="KW-0547">Nucleotide-binding</keyword>
<feature type="domain" description="DNA mismatch repair proteins mutS family" evidence="4">
    <location>
        <begin position="327"/>
        <end position="503"/>
    </location>
</feature>
<dbReference type="GO" id="GO:0030983">
    <property type="term" value="F:mismatched DNA binding"/>
    <property type="evidence" value="ECO:0007669"/>
    <property type="project" value="InterPro"/>
</dbReference>
<dbReference type="GO" id="GO:0005829">
    <property type="term" value="C:cytosol"/>
    <property type="evidence" value="ECO:0007669"/>
    <property type="project" value="TreeGrafter"/>
</dbReference>
<proteinExistence type="predicted"/>
<evidence type="ECO:0000256" key="2">
    <source>
        <dbReference type="ARBA" id="ARBA00022840"/>
    </source>
</evidence>
<sequence>MKVRLLHPETDIDLTPQLPEGLRDLVNDDLELDKIYDAMAAGDRYLREAGKKVVPLTVSDPDVIIYRQQVLGDCLANRAVVQRIYEMTSEVEGIALRHKVFLGGLRSNDAQLLLRRSVRILELLLKTIRQLRRLANDHADQFRSAGFRQFFAMLTQQLPEDYLAQVDEHLGELQLPRGLLLSVQLGPGNKGENHLLHQPPLRSRGWWAKLAANPKESREFSIDPDDMAGEQALSALGGRAVNDVANTVTQAAEHFQSFFSRLRTELGFYLGCLNLRDELTRRHVPTCFPVPTPADTLRFRCRGLRDVALCLSIGNKVTGNDVDANDKTLVVVTGANEGGKSTFLRSVGAAQLMMQAGMFVAAEAFSANVRGRIFTHFKREEDATLRHGKLEEELARLSQIVDHIDPTSLLLCNESFASTNELEGSQIARGIVRAMVESGVRVFFVTHLYDFAHSLYARDDPADLFLRAERRSDGVRTFRLVPGEPEATSYGQDSFRRIFGIAAHNDPERVSSR</sequence>
<protein>
    <submittedName>
        <fullName evidence="5">DNA mismatch repair protein MutS</fullName>
    </submittedName>
</protein>
<organism evidence="5 6">
    <name type="scientific">Mycobacterium bourgelatii</name>
    <dbReference type="NCBI Taxonomy" id="1273442"/>
    <lineage>
        <taxon>Bacteria</taxon>
        <taxon>Bacillati</taxon>
        <taxon>Actinomycetota</taxon>
        <taxon>Actinomycetes</taxon>
        <taxon>Mycobacteriales</taxon>
        <taxon>Mycobacteriaceae</taxon>
        <taxon>Mycobacterium</taxon>
    </lineage>
</organism>
<dbReference type="SUPFAM" id="SSF52540">
    <property type="entry name" value="P-loop containing nucleoside triphosphate hydrolases"/>
    <property type="match status" value="1"/>
</dbReference>
<accession>A0A7I9YW24</accession>
<dbReference type="GO" id="GO:0005524">
    <property type="term" value="F:ATP binding"/>
    <property type="evidence" value="ECO:0007669"/>
    <property type="project" value="UniProtKB-KW"/>
</dbReference>
<evidence type="ECO:0000259" key="4">
    <source>
        <dbReference type="SMART" id="SM00534"/>
    </source>
</evidence>
<dbReference type="GO" id="GO:0140664">
    <property type="term" value="F:ATP-dependent DNA damage sensor activity"/>
    <property type="evidence" value="ECO:0007669"/>
    <property type="project" value="InterPro"/>
</dbReference>
<dbReference type="EMBL" id="BLKZ01000001">
    <property type="protein sequence ID" value="GFG92900.1"/>
    <property type="molecule type" value="Genomic_DNA"/>
</dbReference>
<evidence type="ECO:0000313" key="5">
    <source>
        <dbReference type="EMBL" id="GFG92900.1"/>
    </source>
</evidence>